<evidence type="ECO:0000313" key="2">
    <source>
        <dbReference type="Proteomes" id="UP000664844"/>
    </source>
</evidence>
<name>A0ABS3FY92_9CYAN</name>
<organism evidence="1 2">
    <name type="scientific">Phormidium pseudopriestleyi FRX01</name>
    <dbReference type="NCBI Taxonomy" id="1759528"/>
    <lineage>
        <taxon>Bacteria</taxon>
        <taxon>Bacillati</taxon>
        <taxon>Cyanobacteriota</taxon>
        <taxon>Cyanophyceae</taxon>
        <taxon>Oscillatoriophycideae</taxon>
        <taxon>Oscillatoriales</taxon>
        <taxon>Oscillatoriaceae</taxon>
        <taxon>Phormidium</taxon>
    </lineage>
</organism>
<accession>A0ABS3FY92</accession>
<dbReference type="InterPro" id="IPR010354">
    <property type="entry name" value="Oleate_hydratase"/>
</dbReference>
<dbReference type="InterPro" id="IPR036188">
    <property type="entry name" value="FAD/NAD-bd_sf"/>
</dbReference>
<dbReference type="RefSeq" id="WP_207090387.1">
    <property type="nucleotide sequence ID" value="NZ_JAFLQW010000610.1"/>
</dbReference>
<proteinExistence type="predicted"/>
<dbReference type="Proteomes" id="UP000664844">
    <property type="component" value="Unassembled WGS sequence"/>
</dbReference>
<evidence type="ECO:0000313" key="1">
    <source>
        <dbReference type="EMBL" id="MBO0351954.1"/>
    </source>
</evidence>
<dbReference type="EMBL" id="JAFLQW010000610">
    <property type="protein sequence ID" value="MBO0351954.1"/>
    <property type="molecule type" value="Genomic_DNA"/>
</dbReference>
<protein>
    <submittedName>
        <fullName evidence="1">Oleate hydratase</fullName>
    </submittedName>
</protein>
<comment type="caution">
    <text evidence="1">The sequence shown here is derived from an EMBL/GenBank/DDBJ whole genome shotgun (WGS) entry which is preliminary data.</text>
</comment>
<keyword evidence="2" id="KW-1185">Reference proteome</keyword>
<dbReference type="PANTHER" id="PTHR37417">
    <property type="entry name" value="67 KDA MYOSIN-CROSS-REACTIVE ANTIGEN FAMILY PROTEIN (AFU_ORTHOLOGUE AFUA_5G09970)"/>
    <property type="match status" value="1"/>
</dbReference>
<dbReference type="PANTHER" id="PTHR37417:SF2">
    <property type="entry name" value="67 KDA MYOSIN-CROSS-REACTIVE ANTIGEN FAMILY PROTEIN (AFU_ORTHOLOGUE AFUA_5G09970)"/>
    <property type="match status" value="1"/>
</dbReference>
<sequence length="107" mass="12125">MKGPYEALQVPADDSRQRVRTGELNTYYDEVIVHNGKEILQELCGHLNFDLDTVSSANCIPCRMPYITSMFMPRAYGDRPLPVPKNSKNLAFVSQFVEIPDDVVFTV</sequence>
<gene>
    <name evidence="1" type="ORF">J0895_23295</name>
</gene>
<dbReference type="Pfam" id="PF06100">
    <property type="entry name" value="MCRA"/>
    <property type="match status" value="1"/>
</dbReference>
<dbReference type="Gene3D" id="3.50.50.60">
    <property type="entry name" value="FAD/NAD(P)-binding domain"/>
    <property type="match status" value="1"/>
</dbReference>
<reference evidence="1 2" key="1">
    <citation type="submission" date="2021-03" db="EMBL/GenBank/DDBJ databases">
        <title>Metabolic Capacity of the Antarctic Cyanobacterium Phormidium pseudopriestleyi that Sustains Oxygenic Photosynthesis in the Presence of Hydrogen Sulfide.</title>
        <authorList>
            <person name="Lumian J.E."/>
            <person name="Jungblut A.D."/>
            <person name="Dillon M.L."/>
            <person name="Hawes I."/>
            <person name="Doran P.T."/>
            <person name="Mackey T.J."/>
            <person name="Dick G.J."/>
            <person name="Grettenberger C.L."/>
            <person name="Sumner D.Y."/>
        </authorList>
    </citation>
    <scope>NUCLEOTIDE SEQUENCE [LARGE SCALE GENOMIC DNA]</scope>
    <source>
        <strain evidence="1 2">FRX01</strain>
    </source>
</reference>